<feature type="compositionally biased region" description="Acidic residues" evidence="1">
    <location>
        <begin position="384"/>
        <end position="395"/>
    </location>
</feature>
<protein>
    <submittedName>
        <fullName evidence="2">Uncharacterized protein</fullName>
    </submittedName>
</protein>
<sequence>MASESTLPQKRKAPPQGPGVPPPEDDSATDKTVDAKVPQNEYETGRVTCESCGESVSFRDEATGGFTVKHWDLHRQQCPSAVQQITPKRRRAKRTEEERIEYLRSDPYVAQFEAYRVLCASCDKWIRLRPNSTYCSIPWDAHRKSCLTKKASKNPHSTGDRSGLFATDPQVRKFDSERVLCKICETWVSLNTNDDAQAVQTWLQHRTTCLQNRPTPTNTTLVAANANIPTADSVPPPSRHLMALVSSSSLPTPPLTSSKTAADVPSFASPVSVTSFKDLNPSNFAPSQESRRRNAEQRAAQLRSDPLIGEVEPNRVFCTICQKWVQLRQDSSYCAYPWQQHRGKCLNRKQKRAHKEAELAEYRAQMEALRQEELARAREREDSMDVESEEGADSGDEARVRRRAEKQRARQLADAERLRQIEERRAILRQKEAALNTSDGDEDAEGESDVDFEAPLARMADLDTPPGRIEFISRSVQYLFRTTYDHSDELTIAALVTYLNAAIPPDKHEDFDTTEVTKTAMVLRERGEFSFEGDVLRAI</sequence>
<name>A0A9P3GQG6_9APHY</name>
<feature type="compositionally biased region" description="Basic and acidic residues" evidence="1">
    <location>
        <begin position="374"/>
        <end position="383"/>
    </location>
</feature>
<feature type="region of interest" description="Disordered" evidence="1">
    <location>
        <begin position="1"/>
        <end position="40"/>
    </location>
</feature>
<accession>A0A9P3GQG6</accession>
<dbReference type="Proteomes" id="UP000703269">
    <property type="component" value="Unassembled WGS sequence"/>
</dbReference>
<dbReference type="AlphaFoldDB" id="A0A9P3GQG6"/>
<keyword evidence="3" id="KW-1185">Reference proteome</keyword>
<dbReference type="EMBL" id="BPQB01000105">
    <property type="protein sequence ID" value="GJE99291.1"/>
    <property type="molecule type" value="Genomic_DNA"/>
</dbReference>
<feature type="region of interest" description="Disordered" evidence="1">
    <location>
        <begin position="278"/>
        <end position="300"/>
    </location>
</feature>
<gene>
    <name evidence="2" type="ORF">PsYK624_155440</name>
</gene>
<comment type="caution">
    <text evidence="2">The sequence shown here is derived from an EMBL/GenBank/DDBJ whole genome shotgun (WGS) entry which is preliminary data.</text>
</comment>
<feature type="compositionally biased region" description="Polar residues" evidence="1">
    <location>
        <begin position="278"/>
        <end position="288"/>
    </location>
</feature>
<proteinExistence type="predicted"/>
<evidence type="ECO:0000313" key="3">
    <source>
        <dbReference type="Proteomes" id="UP000703269"/>
    </source>
</evidence>
<organism evidence="2 3">
    <name type="scientific">Phanerochaete sordida</name>
    <dbReference type="NCBI Taxonomy" id="48140"/>
    <lineage>
        <taxon>Eukaryota</taxon>
        <taxon>Fungi</taxon>
        <taxon>Dikarya</taxon>
        <taxon>Basidiomycota</taxon>
        <taxon>Agaricomycotina</taxon>
        <taxon>Agaricomycetes</taxon>
        <taxon>Polyporales</taxon>
        <taxon>Phanerochaetaceae</taxon>
        <taxon>Phanerochaete</taxon>
    </lineage>
</organism>
<evidence type="ECO:0000313" key="2">
    <source>
        <dbReference type="EMBL" id="GJE99291.1"/>
    </source>
</evidence>
<dbReference type="OrthoDB" id="3270344at2759"/>
<evidence type="ECO:0000256" key="1">
    <source>
        <dbReference type="SAM" id="MobiDB-lite"/>
    </source>
</evidence>
<feature type="region of interest" description="Disordered" evidence="1">
    <location>
        <begin position="374"/>
        <end position="404"/>
    </location>
</feature>
<reference evidence="2 3" key="1">
    <citation type="submission" date="2021-08" db="EMBL/GenBank/DDBJ databases">
        <title>Draft Genome Sequence of Phanerochaete sordida strain YK-624.</title>
        <authorList>
            <person name="Mori T."/>
            <person name="Dohra H."/>
            <person name="Suzuki T."/>
            <person name="Kawagishi H."/>
            <person name="Hirai H."/>
        </authorList>
    </citation>
    <scope>NUCLEOTIDE SEQUENCE [LARGE SCALE GENOMIC DNA]</scope>
    <source>
        <strain evidence="2 3">YK-624</strain>
    </source>
</reference>